<evidence type="ECO:0000256" key="4">
    <source>
        <dbReference type="ARBA" id="ARBA00023002"/>
    </source>
</evidence>
<dbReference type="InterPro" id="IPR004294">
    <property type="entry name" value="Carotenoid_Oase"/>
</dbReference>
<accession>A0A4R8S8R3</accession>
<evidence type="ECO:0000256" key="3">
    <source>
        <dbReference type="ARBA" id="ARBA00022723"/>
    </source>
</evidence>
<sequence length="260" mass="29736">MDMHRPKPLEWQRLPSKVWPGMDKASWPPCDANFDNTVSNRPARYEGEVCNLEVYGKIHPSISGTFYRIMPEPYHVPFVENDVWLNGNGEISSFRVKNGTVDFKQRFVKTEKVRVETMENRALIGKYRNPWADLVDFADRTMAFTGNWVFFPLVPVECFVDKLKEGGNHQTWTDRPHCVGLLPRRGAKSSNIKGPRHFFQEPQFVPRHPGAAEGDGHLIALVNSFDEMSSELVIVDCDGFERHAAVAKLPDWLRPGFHGN</sequence>
<dbReference type="Proteomes" id="UP000295604">
    <property type="component" value="Unassembled WGS sequence"/>
</dbReference>
<keyword evidence="3" id="KW-0479">Metal-binding</keyword>
<gene>
    <name evidence="6" type="primary">LSDX1-0</name>
    <name evidence="6" type="ORF">C8034_v006623</name>
</gene>
<evidence type="ECO:0000256" key="2">
    <source>
        <dbReference type="ARBA" id="ARBA00006787"/>
    </source>
</evidence>
<dbReference type="PANTHER" id="PTHR10543:SF89">
    <property type="entry name" value="CAROTENOID 9,10(9',10')-CLEAVAGE DIOXYGENASE 1"/>
    <property type="match status" value="1"/>
</dbReference>
<keyword evidence="4" id="KW-0560">Oxidoreductase</keyword>
<keyword evidence="7" id="KW-1185">Reference proteome</keyword>
<evidence type="ECO:0000313" key="6">
    <source>
        <dbReference type="EMBL" id="TDZ87575.1"/>
    </source>
</evidence>
<evidence type="ECO:0000256" key="5">
    <source>
        <dbReference type="ARBA" id="ARBA00023004"/>
    </source>
</evidence>
<dbReference type="Pfam" id="PF03055">
    <property type="entry name" value="RPE65"/>
    <property type="match status" value="2"/>
</dbReference>
<dbReference type="GO" id="GO:0016121">
    <property type="term" value="P:carotene catabolic process"/>
    <property type="evidence" value="ECO:0007669"/>
    <property type="project" value="TreeGrafter"/>
</dbReference>
<keyword evidence="5" id="KW-0408">Iron</keyword>
<dbReference type="AlphaFoldDB" id="A0A4R8S8R3"/>
<comment type="caution">
    <text evidence="6">The sequence shown here is derived from an EMBL/GenBank/DDBJ whole genome shotgun (WGS) entry which is preliminary data.</text>
</comment>
<keyword evidence="6" id="KW-0223">Dioxygenase</keyword>
<organism evidence="6 7">
    <name type="scientific">Colletotrichum sidae</name>
    <dbReference type="NCBI Taxonomy" id="1347389"/>
    <lineage>
        <taxon>Eukaryota</taxon>
        <taxon>Fungi</taxon>
        <taxon>Dikarya</taxon>
        <taxon>Ascomycota</taxon>
        <taxon>Pezizomycotina</taxon>
        <taxon>Sordariomycetes</taxon>
        <taxon>Hypocreomycetidae</taxon>
        <taxon>Glomerellales</taxon>
        <taxon>Glomerellaceae</taxon>
        <taxon>Colletotrichum</taxon>
        <taxon>Colletotrichum orbiculare species complex</taxon>
    </lineage>
</organism>
<dbReference type="EMBL" id="QAPF01001802">
    <property type="protein sequence ID" value="TDZ87575.1"/>
    <property type="molecule type" value="Genomic_DNA"/>
</dbReference>
<name>A0A4R8S8R3_9PEZI</name>
<comment type="cofactor">
    <cofactor evidence="1">
        <name>Fe(2+)</name>
        <dbReference type="ChEBI" id="CHEBI:29033"/>
    </cofactor>
</comment>
<dbReference type="GO" id="GO:0046872">
    <property type="term" value="F:metal ion binding"/>
    <property type="evidence" value="ECO:0007669"/>
    <property type="project" value="UniProtKB-KW"/>
</dbReference>
<evidence type="ECO:0000256" key="1">
    <source>
        <dbReference type="ARBA" id="ARBA00001954"/>
    </source>
</evidence>
<evidence type="ECO:0000313" key="7">
    <source>
        <dbReference type="Proteomes" id="UP000295604"/>
    </source>
</evidence>
<dbReference type="GO" id="GO:0010436">
    <property type="term" value="F:carotenoid dioxygenase activity"/>
    <property type="evidence" value="ECO:0007669"/>
    <property type="project" value="TreeGrafter"/>
</dbReference>
<reference evidence="6 7" key="1">
    <citation type="submission" date="2018-11" db="EMBL/GenBank/DDBJ databases">
        <title>Genome sequence and assembly of Colletotrichum sidae.</title>
        <authorList>
            <person name="Gan P."/>
            <person name="Shirasu K."/>
        </authorList>
    </citation>
    <scope>NUCLEOTIDE SEQUENCE [LARGE SCALE GENOMIC DNA]</scope>
    <source>
        <strain evidence="6 7">CBS 518.97</strain>
    </source>
</reference>
<dbReference type="PANTHER" id="PTHR10543">
    <property type="entry name" value="BETA-CAROTENE DIOXYGENASE"/>
    <property type="match status" value="1"/>
</dbReference>
<protein>
    <submittedName>
        <fullName evidence="6">Lignostilbene-alpha,beta-dioxygenase isozyme I</fullName>
    </submittedName>
</protein>
<comment type="similarity">
    <text evidence="2">Belongs to the carotenoid oxygenase family.</text>
</comment>
<proteinExistence type="inferred from homology"/>